<feature type="domain" description="ERAP1-like C-terminal" evidence="2">
    <location>
        <begin position="3"/>
        <end position="251"/>
    </location>
</feature>
<name>E4WSP0_OIKDI</name>
<comment type="similarity">
    <text evidence="1">Belongs to the peptidase M1 family.</text>
</comment>
<dbReference type="GO" id="GO:0042277">
    <property type="term" value="F:peptide binding"/>
    <property type="evidence" value="ECO:0007669"/>
    <property type="project" value="TreeGrafter"/>
</dbReference>
<dbReference type="Gene3D" id="1.25.50.20">
    <property type="match status" value="1"/>
</dbReference>
<keyword evidence="4" id="KW-1185">Reference proteome</keyword>
<reference evidence="3" key="1">
    <citation type="journal article" date="2010" name="Science">
        <title>Plasticity of animal genome architecture unmasked by rapid evolution of a pelagic tunicate.</title>
        <authorList>
            <person name="Denoeud F."/>
            <person name="Henriet S."/>
            <person name="Mungpakdee S."/>
            <person name="Aury J.M."/>
            <person name="Da Silva C."/>
            <person name="Brinkmann H."/>
            <person name="Mikhaleva J."/>
            <person name="Olsen L.C."/>
            <person name="Jubin C."/>
            <person name="Canestro C."/>
            <person name="Bouquet J.M."/>
            <person name="Danks G."/>
            <person name="Poulain J."/>
            <person name="Campsteijn C."/>
            <person name="Adamski M."/>
            <person name="Cross I."/>
            <person name="Yadetie F."/>
            <person name="Muffato M."/>
            <person name="Louis A."/>
            <person name="Butcher S."/>
            <person name="Tsagkogeorga G."/>
            <person name="Konrad A."/>
            <person name="Singh S."/>
            <person name="Jensen M.F."/>
            <person name="Cong E.H."/>
            <person name="Eikeseth-Otteraa H."/>
            <person name="Noel B."/>
            <person name="Anthouard V."/>
            <person name="Porcel B.M."/>
            <person name="Kachouri-Lafond R."/>
            <person name="Nishino A."/>
            <person name="Ugolini M."/>
            <person name="Chourrout P."/>
            <person name="Nishida H."/>
            <person name="Aasland R."/>
            <person name="Huzurbazar S."/>
            <person name="Westhof E."/>
            <person name="Delsuc F."/>
            <person name="Lehrach H."/>
            <person name="Reinhardt R."/>
            <person name="Weissenbach J."/>
            <person name="Roy S.W."/>
            <person name="Artiguenave F."/>
            <person name="Postlethwait J.H."/>
            <person name="Manak J.R."/>
            <person name="Thompson E.M."/>
            <person name="Jaillon O."/>
            <person name="Du Pasquier L."/>
            <person name="Boudinot P."/>
            <person name="Liberles D.A."/>
            <person name="Volff J.N."/>
            <person name="Philippe H."/>
            <person name="Lenhard B."/>
            <person name="Roest Crollius H."/>
            <person name="Wincker P."/>
            <person name="Chourrout D."/>
        </authorList>
    </citation>
    <scope>NUCLEOTIDE SEQUENCE [LARGE SCALE GENOMIC DNA]</scope>
</reference>
<dbReference type="PANTHER" id="PTHR11533:SF299">
    <property type="entry name" value="AMINOPEPTIDASE"/>
    <property type="match status" value="1"/>
</dbReference>
<dbReference type="GO" id="GO:0005737">
    <property type="term" value="C:cytoplasm"/>
    <property type="evidence" value="ECO:0007669"/>
    <property type="project" value="TreeGrafter"/>
</dbReference>
<dbReference type="GO" id="GO:0008270">
    <property type="term" value="F:zinc ion binding"/>
    <property type="evidence" value="ECO:0007669"/>
    <property type="project" value="TreeGrafter"/>
</dbReference>
<proteinExistence type="inferred from homology"/>
<evidence type="ECO:0000259" key="2">
    <source>
        <dbReference type="Pfam" id="PF11838"/>
    </source>
</evidence>
<evidence type="ECO:0000313" key="3">
    <source>
        <dbReference type="EMBL" id="CBY06836.1"/>
    </source>
</evidence>
<dbReference type="PANTHER" id="PTHR11533">
    <property type="entry name" value="PROTEASE M1 ZINC METALLOPROTEASE"/>
    <property type="match status" value="1"/>
</dbReference>
<organism evidence="3">
    <name type="scientific">Oikopleura dioica</name>
    <name type="common">Tunicate</name>
    <dbReference type="NCBI Taxonomy" id="34765"/>
    <lineage>
        <taxon>Eukaryota</taxon>
        <taxon>Metazoa</taxon>
        <taxon>Chordata</taxon>
        <taxon>Tunicata</taxon>
        <taxon>Appendicularia</taxon>
        <taxon>Copelata</taxon>
        <taxon>Oikopleuridae</taxon>
        <taxon>Oikopleura</taxon>
    </lineage>
</organism>
<dbReference type="OrthoDB" id="5852408at2759"/>
<sequence length="300" mass="34576">MAEETDYVVWKMFDRAMSSVRVLKFELIKDVLDGYLRQLVQKYYDQFGFSISLSNIADMDRESMNLALLLSCQYGNNDCLMKSKALIEKNDGTLANEPDRDQKLTAYCYGVQESSQTEWERLWASYKTEHNANELYSIRYGLACSKDDLTIKNWLQLIKGDDIRTQDKHTAINQVSGTETGRDFVWEFIESEWQWIKDKTLQESWTRASSILTTCTSTFSTSVLKQKVQSFRDSKKTDIEEMGLDGTFDNIMTTIDKNIKWREDNEQNFVDWIKNNENGEGGDAAKLTASAFFVLAAALL</sequence>
<dbReference type="EMBL" id="FN653016">
    <property type="protein sequence ID" value="CBY06836.1"/>
    <property type="molecule type" value="Genomic_DNA"/>
</dbReference>
<dbReference type="AlphaFoldDB" id="E4WSP0"/>
<protein>
    <recommendedName>
        <fullName evidence="2">ERAP1-like C-terminal domain-containing protein</fullName>
    </recommendedName>
</protein>
<evidence type="ECO:0000256" key="1">
    <source>
        <dbReference type="ARBA" id="ARBA00010136"/>
    </source>
</evidence>
<accession>E4WSP0</accession>
<dbReference type="GO" id="GO:0006508">
    <property type="term" value="P:proteolysis"/>
    <property type="evidence" value="ECO:0007669"/>
    <property type="project" value="TreeGrafter"/>
</dbReference>
<dbReference type="GO" id="GO:0016020">
    <property type="term" value="C:membrane"/>
    <property type="evidence" value="ECO:0007669"/>
    <property type="project" value="TreeGrafter"/>
</dbReference>
<dbReference type="Pfam" id="PF11838">
    <property type="entry name" value="ERAP1_C"/>
    <property type="match status" value="1"/>
</dbReference>
<dbReference type="GO" id="GO:0005615">
    <property type="term" value="C:extracellular space"/>
    <property type="evidence" value="ECO:0007669"/>
    <property type="project" value="TreeGrafter"/>
</dbReference>
<gene>
    <name evidence="3" type="ORF">GSOID_T00005905001</name>
</gene>
<dbReference type="InParanoid" id="E4WSP0"/>
<dbReference type="Proteomes" id="UP000001307">
    <property type="component" value="Unassembled WGS sequence"/>
</dbReference>
<dbReference type="GO" id="GO:0070006">
    <property type="term" value="F:metalloaminopeptidase activity"/>
    <property type="evidence" value="ECO:0007669"/>
    <property type="project" value="TreeGrafter"/>
</dbReference>
<dbReference type="InterPro" id="IPR050344">
    <property type="entry name" value="Peptidase_M1_aminopeptidases"/>
</dbReference>
<dbReference type="GO" id="GO:0043171">
    <property type="term" value="P:peptide catabolic process"/>
    <property type="evidence" value="ECO:0007669"/>
    <property type="project" value="TreeGrafter"/>
</dbReference>
<evidence type="ECO:0000313" key="4">
    <source>
        <dbReference type="Proteomes" id="UP000001307"/>
    </source>
</evidence>
<dbReference type="InterPro" id="IPR024571">
    <property type="entry name" value="ERAP1-like_C_dom"/>
</dbReference>